<organism evidence="4 5">
    <name type="scientific">Schleiferia thermophila</name>
    <dbReference type="NCBI Taxonomy" id="884107"/>
    <lineage>
        <taxon>Bacteria</taxon>
        <taxon>Pseudomonadati</taxon>
        <taxon>Bacteroidota</taxon>
        <taxon>Flavobacteriia</taxon>
        <taxon>Flavobacteriales</taxon>
        <taxon>Schleiferiaceae</taxon>
        <taxon>Schleiferia</taxon>
    </lineage>
</organism>
<dbReference type="GO" id="GO:0003676">
    <property type="term" value="F:nucleic acid binding"/>
    <property type="evidence" value="ECO:0007669"/>
    <property type="project" value="InterPro"/>
</dbReference>
<protein>
    <submittedName>
        <fullName evidence="4">tRNA1Val (Adenine37-N6)-methyltransferase</fullName>
    </submittedName>
</protein>
<dbReference type="Gene3D" id="3.40.50.150">
    <property type="entry name" value="Vaccinia Virus protein VP39"/>
    <property type="match status" value="1"/>
</dbReference>
<keyword evidence="4" id="KW-0808">Transferase</keyword>
<dbReference type="GO" id="GO:0008757">
    <property type="term" value="F:S-adenosylmethionine-dependent methyltransferase activity"/>
    <property type="evidence" value="ECO:0007669"/>
    <property type="project" value="UniProtKB-ARBA"/>
</dbReference>
<dbReference type="PANTHER" id="PTHR47739:SF1">
    <property type="entry name" value="TRNA1(VAL) (ADENINE(37)-N6)-METHYLTRANSFERASE"/>
    <property type="match status" value="1"/>
</dbReference>
<dbReference type="GO" id="GO:0032259">
    <property type="term" value="P:methylation"/>
    <property type="evidence" value="ECO:0007669"/>
    <property type="project" value="UniProtKB-KW"/>
</dbReference>
<gene>
    <name evidence="4" type="ORF">DES35_103141</name>
</gene>
<evidence type="ECO:0000259" key="3">
    <source>
        <dbReference type="Pfam" id="PF05175"/>
    </source>
</evidence>
<evidence type="ECO:0000313" key="4">
    <source>
        <dbReference type="EMBL" id="RCX03259.1"/>
    </source>
</evidence>
<feature type="domain" description="Methyltransferase small" evidence="3">
    <location>
        <begin position="57"/>
        <end position="138"/>
    </location>
</feature>
<keyword evidence="1 4" id="KW-0489">Methyltransferase</keyword>
<dbReference type="AlphaFoldDB" id="A0A369A227"/>
<dbReference type="InterPro" id="IPR029063">
    <property type="entry name" value="SAM-dependent_MTases_sf"/>
</dbReference>
<dbReference type="InterPro" id="IPR002052">
    <property type="entry name" value="DNA_methylase_N6_adenine_CS"/>
</dbReference>
<evidence type="ECO:0000256" key="2">
    <source>
        <dbReference type="ARBA" id="ARBA00022691"/>
    </source>
</evidence>
<dbReference type="PANTHER" id="PTHR47739">
    <property type="entry name" value="TRNA1(VAL) (ADENINE(37)-N6)-METHYLTRANSFERASE"/>
    <property type="match status" value="1"/>
</dbReference>
<dbReference type="Pfam" id="PF05175">
    <property type="entry name" value="MTS"/>
    <property type="match status" value="1"/>
</dbReference>
<dbReference type="SUPFAM" id="SSF53335">
    <property type="entry name" value="S-adenosyl-L-methionine-dependent methyltransferases"/>
    <property type="match status" value="1"/>
</dbReference>
<name>A0A369A227_9FLAO</name>
<comment type="caution">
    <text evidence="4">The sequence shown here is derived from an EMBL/GenBank/DDBJ whole genome shotgun (WGS) entry which is preliminary data.</text>
</comment>
<dbReference type="Proteomes" id="UP000253517">
    <property type="component" value="Unassembled WGS sequence"/>
</dbReference>
<evidence type="ECO:0000313" key="5">
    <source>
        <dbReference type="Proteomes" id="UP000253517"/>
    </source>
</evidence>
<evidence type="ECO:0000256" key="1">
    <source>
        <dbReference type="ARBA" id="ARBA00022603"/>
    </source>
</evidence>
<keyword evidence="5" id="KW-1185">Reference proteome</keyword>
<dbReference type="CDD" id="cd02440">
    <property type="entry name" value="AdoMet_MTases"/>
    <property type="match status" value="1"/>
</dbReference>
<dbReference type="PROSITE" id="PS00092">
    <property type="entry name" value="N6_MTASE"/>
    <property type="match status" value="1"/>
</dbReference>
<sequence length="251" mass="27968">MTSKTVDVTSLKSNSSSKIIGKPFTIFGLTFYHEDSSFKIGTDALLFSAVIRGINDISSVLDVGCGCGIVGLSYIGKHRTARLTGIDVHLPSVQRAAANAALNGLNDRSVFYQADFTRFPTDEKFDLIVSNPPYFQNHLKSMSEEKNLSRHLSGELTYDVLISKAAEVCGKFTSLILPWFYRDRVIRLAVAGRLHLCRAIDFWSKPSSKQPVRSVLVFSKVPGKMPVETERYFIRNEDNSYHSDYSKLIGA</sequence>
<accession>A0A369A227</accession>
<proteinExistence type="predicted"/>
<reference evidence="4 5" key="1">
    <citation type="submission" date="2018-07" db="EMBL/GenBank/DDBJ databases">
        <title>Genomic Encyclopedia of Type Strains, Phase IV (KMG-IV): sequencing the most valuable type-strain genomes for metagenomic binning, comparative biology and taxonomic classification.</title>
        <authorList>
            <person name="Goeker M."/>
        </authorList>
    </citation>
    <scope>NUCLEOTIDE SEQUENCE [LARGE SCALE GENOMIC DNA]</scope>
    <source>
        <strain evidence="4 5">DSM 21410</strain>
    </source>
</reference>
<dbReference type="InterPro" id="IPR050210">
    <property type="entry name" value="tRNA_Adenine-N(6)_MTase"/>
</dbReference>
<dbReference type="InterPro" id="IPR007848">
    <property type="entry name" value="Small_mtfrase_dom"/>
</dbReference>
<dbReference type="RefSeq" id="WP_114366314.1">
    <property type="nucleotide sequence ID" value="NZ_BHZF01000003.1"/>
</dbReference>
<dbReference type="EMBL" id="QPJS01000003">
    <property type="protein sequence ID" value="RCX03259.1"/>
    <property type="molecule type" value="Genomic_DNA"/>
</dbReference>
<dbReference type="GO" id="GO:0008170">
    <property type="term" value="F:N-methyltransferase activity"/>
    <property type="evidence" value="ECO:0007669"/>
    <property type="project" value="UniProtKB-ARBA"/>
</dbReference>
<keyword evidence="2" id="KW-0949">S-adenosyl-L-methionine</keyword>